<dbReference type="InterPro" id="IPR032675">
    <property type="entry name" value="LRR_dom_sf"/>
</dbReference>
<gene>
    <name evidence="1" type="ORF">BD410DRAFT_481266</name>
</gene>
<dbReference type="STRING" id="50990.A0A4Y7QIT5"/>
<dbReference type="Gene3D" id="3.80.10.10">
    <property type="entry name" value="Ribonuclease Inhibitor"/>
    <property type="match status" value="1"/>
</dbReference>
<dbReference type="VEuPathDB" id="FungiDB:BD410DRAFT_481266"/>
<evidence type="ECO:0000313" key="2">
    <source>
        <dbReference type="Proteomes" id="UP000294933"/>
    </source>
</evidence>
<dbReference type="OrthoDB" id="3365698at2759"/>
<dbReference type="SUPFAM" id="SSF52047">
    <property type="entry name" value="RNI-like"/>
    <property type="match status" value="1"/>
</dbReference>
<evidence type="ECO:0008006" key="3">
    <source>
        <dbReference type="Google" id="ProtNLM"/>
    </source>
</evidence>
<dbReference type="AlphaFoldDB" id="A0A4Y7QIT5"/>
<dbReference type="EMBL" id="ML170160">
    <property type="protein sequence ID" value="TDL27022.1"/>
    <property type="molecule type" value="Genomic_DNA"/>
</dbReference>
<name>A0A4Y7QIT5_9AGAM</name>
<dbReference type="Proteomes" id="UP000294933">
    <property type="component" value="Unassembled WGS sequence"/>
</dbReference>
<protein>
    <recommendedName>
        <fullName evidence="3">F-box domain-containing protein</fullName>
    </recommendedName>
</protein>
<keyword evidence="2" id="KW-1185">Reference proteome</keyword>
<sequence length="376" mass="42846">MTEITFTNTMQTFPQELLSEIFWHCVQVYHRYDSPTSVVPVGYVTRSALCAPLLLGRVCSRWRTTSISTPKIWTSIVIGVYERNIPSNYSLEKDMEATTVWVNRSGTRPLSFHIHLFGRPIDESGVTILGVLGLVVSQSWRWKTLRTSILTKFMKTLLAPLREGNAPKLENFCCTQRGDSSGFGRHPFTLSSVPRLERLYMIDVPIDMVFGDQMHHHHLIDIRLAEFGNLSLEDLFRCLTQCPSLERLYLTMCKFTAIALENILPANIELPHLHTLNLGMFATADPCLLFDRIILPSLTTLKFSLIRSSKSEWPHLLSMLKRSRPPLVSLCLYGIPMTERTLVECFSYMPKLTVLAYNRIDCSDITLAALSRQCRG</sequence>
<accession>A0A4Y7QIT5</accession>
<evidence type="ECO:0000313" key="1">
    <source>
        <dbReference type="EMBL" id="TDL27022.1"/>
    </source>
</evidence>
<reference evidence="1 2" key="1">
    <citation type="submission" date="2018-06" db="EMBL/GenBank/DDBJ databases">
        <title>A transcriptomic atlas of mushroom development highlights an independent origin of complex multicellularity.</title>
        <authorList>
            <consortium name="DOE Joint Genome Institute"/>
            <person name="Krizsan K."/>
            <person name="Almasi E."/>
            <person name="Merenyi Z."/>
            <person name="Sahu N."/>
            <person name="Viragh M."/>
            <person name="Koszo T."/>
            <person name="Mondo S."/>
            <person name="Kiss B."/>
            <person name="Balint B."/>
            <person name="Kues U."/>
            <person name="Barry K."/>
            <person name="Hegedus J.C."/>
            <person name="Henrissat B."/>
            <person name="Johnson J."/>
            <person name="Lipzen A."/>
            <person name="Ohm R."/>
            <person name="Nagy I."/>
            <person name="Pangilinan J."/>
            <person name="Yan J."/>
            <person name="Xiong Y."/>
            <person name="Grigoriev I.V."/>
            <person name="Hibbett D.S."/>
            <person name="Nagy L.G."/>
        </authorList>
    </citation>
    <scope>NUCLEOTIDE SEQUENCE [LARGE SCALE GENOMIC DNA]</scope>
    <source>
        <strain evidence="1 2">SZMC22713</strain>
    </source>
</reference>
<proteinExistence type="predicted"/>
<organism evidence="1 2">
    <name type="scientific">Rickenella mellea</name>
    <dbReference type="NCBI Taxonomy" id="50990"/>
    <lineage>
        <taxon>Eukaryota</taxon>
        <taxon>Fungi</taxon>
        <taxon>Dikarya</taxon>
        <taxon>Basidiomycota</taxon>
        <taxon>Agaricomycotina</taxon>
        <taxon>Agaricomycetes</taxon>
        <taxon>Hymenochaetales</taxon>
        <taxon>Rickenellaceae</taxon>
        <taxon>Rickenella</taxon>
    </lineage>
</organism>